<comment type="caution">
    <text evidence="9">The sequence shown here is derived from an EMBL/GenBank/DDBJ whole genome shotgun (WGS) entry which is preliminary data.</text>
</comment>
<feature type="transmembrane region" description="Helical" evidence="7">
    <location>
        <begin position="107"/>
        <end position="126"/>
    </location>
</feature>
<dbReference type="InterPro" id="IPR050173">
    <property type="entry name" value="ABC_transporter_C-like"/>
</dbReference>
<feature type="transmembrane region" description="Helical" evidence="7">
    <location>
        <begin position="173"/>
        <end position="192"/>
    </location>
</feature>
<evidence type="ECO:0000256" key="2">
    <source>
        <dbReference type="ARBA" id="ARBA00022692"/>
    </source>
</evidence>
<feature type="domain" description="ABC transmembrane type-1" evidence="8">
    <location>
        <begin position="415"/>
        <end position="551"/>
    </location>
</feature>
<reference evidence="9 10" key="1">
    <citation type="submission" date="2019-10" db="EMBL/GenBank/DDBJ databases">
        <title>Assembly and Annotation for the nematode Trichostrongylus colubriformis.</title>
        <authorList>
            <person name="Martin J."/>
        </authorList>
    </citation>
    <scope>NUCLEOTIDE SEQUENCE [LARGE SCALE GENOMIC DNA]</scope>
    <source>
        <strain evidence="9">G859</strain>
        <tissue evidence="9">Whole worm</tissue>
    </source>
</reference>
<protein>
    <recommendedName>
        <fullName evidence="8">ABC transmembrane type-1 domain-containing protein</fullName>
    </recommendedName>
</protein>
<keyword evidence="5 7" id="KW-1133">Transmembrane helix</keyword>
<evidence type="ECO:0000256" key="6">
    <source>
        <dbReference type="ARBA" id="ARBA00023136"/>
    </source>
</evidence>
<gene>
    <name evidence="9" type="ORF">GCK32_007181</name>
</gene>
<dbReference type="AlphaFoldDB" id="A0AAN8IRK9"/>
<keyword evidence="10" id="KW-1185">Reference proteome</keyword>
<proteinExistence type="predicted"/>
<dbReference type="GO" id="GO:0140359">
    <property type="term" value="F:ABC-type transporter activity"/>
    <property type="evidence" value="ECO:0007669"/>
    <property type="project" value="InterPro"/>
</dbReference>
<evidence type="ECO:0000256" key="7">
    <source>
        <dbReference type="SAM" id="Phobius"/>
    </source>
</evidence>
<feature type="transmembrane region" description="Helical" evidence="7">
    <location>
        <begin position="372"/>
        <end position="393"/>
    </location>
</feature>
<name>A0AAN8IRK9_TRICO</name>
<evidence type="ECO:0000256" key="4">
    <source>
        <dbReference type="ARBA" id="ARBA00022840"/>
    </source>
</evidence>
<dbReference type="PANTHER" id="PTHR24223">
    <property type="entry name" value="ATP-BINDING CASSETTE SUB-FAMILY C"/>
    <property type="match status" value="1"/>
</dbReference>
<evidence type="ECO:0000256" key="3">
    <source>
        <dbReference type="ARBA" id="ARBA00022741"/>
    </source>
</evidence>
<keyword evidence="1" id="KW-0813">Transport</keyword>
<dbReference type="GO" id="GO:0016020">
    <property type="term" value="C:membrane"/>
    <property type="evidence" value="ECO:0007669"/>
    <property type="project" value="InterPro"/>
</dbReference>
<evidence type="ECO:0000256" key="5">
    <source>
        <dbReference type="ARBA" id="ARBA00022989"/>
    </source>
</evidence>
<organism evidence="9 10">
    <name type="scientific">Trichostrongylus colubriformis</name>
    <name type="common">Black scour worm</name>
    <dbReference type="NCBI Taxonomy" id="6319"/>
    <lineage>
        <taxon>Eukaryota</taxon>
        <taxon>Metazoa</taxon>
        <taxon>Ecdysozoa</taxon>
        <taxon>Nematoda</taxon>
        <taxon>Chromadorea</taxon>
        <taxon>Rhabditida</taxon>
        <taxon>Rhabditina</taxon>
        <taxon>Rhabditomorpha</taxon>
        <taxon>Strongyloidea</taxon>
        <taxon>Trichostrongylidae</taxon>
        <taxon>Trichostrongylus</taxon>
    </lineage>
</organism>
<feature type="transmembrane region" description="Helical" evidence="7">
    <location>
        <begin position="76"/>
        <end position="95"/>
    </location>
</feature>
<dbReference type="CDD" id="cd18595">
    <property type="entry name" value="ABC_6TM_MRP1_2_3_6_D1_like"/>
    <property type="match status" value="1"/>
</dbReference>
<dbReference type="Gene3D" id="1.20.1560.10">
    <property type="entry name" value="ABC transporter type 1, transmembrane domain"/>
    <property type="match status" value="1"/>
</dbReference>
<keyword evidence="4" id="KW-0067">ATP-binding</keyword>
<evidence type="ECO:0000313" key="9">
    <source>
        <dbReference type="EMBL" id="KAK5984314.1"/>
    </source>
</evidence>
<dbReference type="GO" id="GO:0005524">
    <property type="term" value="F:ATP binding"/>
    <property type="evidence" value="ECO:0007669"/>
    <property type="project" value="UniProtKB-KW"/>
</dbReference>
<sequence length="573" mass="65015">MMRQRNFTGGFCGDSFWGIMQPVPSSLPFPSECFSHTVLVAVPTLFLCAVLPVLYIQIKTSRAKQLPWTMLQSMKWLVTALMVGDKLVLLFFSVWRTLLGPGADPTVNIVYPIFQSISLILVLMLMDSCRRAGLSNPGAIFCIWLVFLICGAPEFYAWITLGSDPSVVGQIDFVQYVCYLAYYPLLLLEFVLNCFSDPSTLCNNEHFESTKTHPETSASFPNRQFLWWFGPMVSKAYKRPLEIDDLFDLDDGLKSDTLMAQWEKEWDKTMKGYEKRRQAQSLSLSDNYFTEKSPLLFDDGKNYGTQKKARDPGDEVELPSIIGVLWRLFKWELIGGSAVKFFSDIIQFANPAFLSLLISFTEDPNAPLYQGLFYSAGLFISAVLRSLFFNNYFTIMFRVGTKIQSTLTAAVYNKVLICMFLLWQTVGYAVIAGLLVMVSVIPFNICISLISKRWTVQQMRLKDERIRITNEILSGIKVVKLYAWEPAMEDVVDKIRVQEMSLVALTTFATYTLTAPDHVLTPQIAFVSLTLFNQLRGPLLMAADLISQTVQARLFQLNIMHNPLKTYPGCCVE</sequence>
<feature type="transmembrane region" description="Helical" evidence="7">
    <location>
        <begin position="341"/>
        <end position="360"/>
    </location>
</feature>
<dbReference type="InterPro" id="IPR011527">
    <property type="entry name" value="ABC1_TM_dom"/>
</dbReference>
<feature type="transmembrane region" description="Helical" evidence="7">
    <location>
        <begin position="429"/>
        <end position="450"/>
    </location>
</feature>
<keyword evidence="3" id="KW-0547">Nucleotide-binding</keyword>
<feature type="transmembrane region" description="Helical" evidence="7">
    <location>
        <begin position="138"/>
        <end position="161"/>
    </location>
</feature>
<evidence type="ECO:0000313" key="10">
    <source>
        <dbReference type="Proteomes" id="UP001331761"/>
    </source>
</evidence>
<accession>A0AAN8IRK9</accession>
<keyword evidence="6 7" id="KW-0472">Membrane</keyword>
<dbReference type="Pfam" id="PF00664">
    <property type="entry name" value="ABC_membrane"/>
    <property type="match status" value="1"/>
</dbReference>
<dbReference type="PANTHER" id="PTHR24223:SF358">
    <property type="entry name" value="ABC TRANSMEMBRANE TYPE-1 DOMAIN-CONTAINING PROTEIN"/>
    <property type="match status" value="1"/>
</dbReference>
<evidence type="ECO:0000259" key="8">
    <source>
        <dbReference type="PROSITE" id="PS50929"/>
    </source>
</evidence>
<evidence type="ECO:0000256" key="1">
    <source>
        <dbReference type="ARBA" id="ARBA00022448"/>
    </source>
</evidence>
<dbReference type="EMBL" id="WIXE01003020">
    <property type="protein sequence ID" value="KAK5984314.1"/>
    <property type="molecule type" value="Genomic_DNA"/>
</dbReference>
<feature type="transmembrane region" description="Helical" evidence="7">
    <location>
        <begin position="405"/>
        <end position="423"/>
    </location>
</feature>
<dbReference type="Proteomes" id="UP001331761">
    <property type="component" value="Unassembled WGS sequence"/>
</dbReference>
<dbReference type="PROSITE" id="PS50929">
    <property type="entry name" value="ABC_TM1F"/>
    <property type="match status" value="1"/>
</dbReference>
<feature type="transmembrane region" description="Helical" evidence="7">
    <location>
        <begin position="34"/>
        <end position="56"/>
    </location>
</feature>
<dbReference type="SUPFAM" id="SSF90123">
    <property type="entry name" value="ABC transporter transmembrane region"/>
    <property type="match status" value="1"/>
</dbReference>
<dbReference type="InterPro" id="IPR036640">
    <property type="entry name" value="ABC1_TM_sf"/>
</dbReference>
<keyword evidence="2 7" id="KW-0812">Transmembrane</keyword>